<dbReference type="InterPro" id="IPR010982">
    <property type="entry name" value="Lambda_DNA-bd_dom_sf"/>
</dbReference>
<dbReference type="Pfam" id="PF01381">
    <property type="entry name" value="HTH_3"/>
    <property type="match status" value="1"/>
</dbReference>
<evidence type="ECO:0000259" key="1">
    <source>
        <dbReference type="PROSITE" id="PS50943"/>
    </source>
</evidence>
<dbReference type="InterPro" id="IPR001387">
    <property type="entry name" value="Cro/C1-type_HTH"/>
</dbReference>
<dbReference type="SMART" id="SM00028">
    <property type="entry name" value="TPR"/>
    <property type="match status" value="3"/>
</dbReference>
<dbReference type="Gene3D" id="1.25.40.10">
    <property type="entry name" value="Tetratricopeptide repeat domain"/>
    <property type="match status" value="1"/>
</dbReference>
<dbReference type="SUPFAM" id="SSF48452">
    <property type="entry name" value="TPR-like"/>
    <property type="match status" value="1"/>
</dbReference>
<dbReference type="KEGG" id="bayd:BSPP4475_00030"/>
<protein>
    <submittedName>
        <fullName evidence="2">Transcriptional regulator</fullName>
    </submittedName>
</protein>
<dbReference type="CDD" id="cd00093">
    <property type="entry name" value="HTH_XRE"/>
    <property type="match status" value="1"/>
</dbReference>
<dbReference type="InterPro" id="IPR011990">
    <property type="entry name" value="TPR-like_helical_dom_sf"/>
</dbReference>
<dbReference type="AlphaFoldDB" id="A0AA48M5I2"/>
<sequence length="448" mass="51634">MGFGDFADVLLRYRYQENITVDELAERAGVSRSVLSRIESGETKRPSFATWKKIGNALHIPYGLVISTYLDVTERAETLKFLLQEAIAHNNKTVIEKAAQKLLDTPKMQTFLALDHLFQTANGTDDPAIKLVLYDVLIEYTRKNGIPYYLAKGLYERYLLERDEFARLEETYQRGKEMLHYLEWLQPAERIAAYFRLGVHAYVLDHYYDCIELCSKCIREDHEDSRQKASALIAIVNSYLDLGDLVLAEVYLKEYENSKFADFRKKHLRALLYAKKGQHEEAIALYQECLQEAERDGRINVVTDLLDVCLETGRNDLMKELIAAEDQFFPADITSHPQRIKQTAKYHLQKGKCQISIGQITEGFDTLLKSISYYRQLGSFAKVAACIGLFIEYHRMNERNLSFEHMEIIVKELSPYRGSQAVEVLQAQAAEQLSAEPHERTDEKRCPT</sequence>
<reference evidence="2" key="1">
    <citation type="submission" date="2023-07" db="EMBL/GenBank/DDBJ databases">
        <authorList>
            <person name="Ivanov I."/>
            <person name="Teneva D."/>
            <person name="Stoikov I."/>
        </authorList>
    </citation>
    <scope>NUCLEOTIDE SEQUENCE</scope>
    <source>
        <strain evidence="2">4475</strain>
    </source>
</reference>
<keyword evidence="3" id="KW-1185">Reference proteome</keyword>
<feature type="domain" description="HTH cro/C1-type" evidence="1">
    <location>
        <begin position="10"/>
        <end position="65"/>
    </location>
</feature>
<dbReference type="EMBL" id="OY569118">
    <property type="protein sequence ID" value="CAJ1000708.1"/>
    <property type="molecule type" value="Genomic_DNA"/>
</dbReference>
<gene>
    <name evidence="2" type="ORF">BSPP4475_00030</name>
</gene>
<dbReference type="SUPFAM" id="SSF47413">
    <property type="entry name" value="lambda repressor-like DNA-binding domains"/>
    <property type="match status" value="1"/>
</dbReference>
<evidence type="ECO:0000313" key="2">
    <source>
        <dbReference type="EMBL" id="CAJ1000708.1"/>
    </source>
</evidence>
<organism evidence="2 3">
    <name type="scientific">Brevibacillus aydinogluensis</name>
    <dbReference type="NCBI Taxonomy" id="927786"/>
    <lineage>
        <taxon>Bacteria</taxon>
        <taxon>Bacillati</taxon>
        <taxon>Bacillota</taxon>
        <taxon>Bacilli</taxon>
        <taxon>Bacillales</taxon>
        <taxon>Paenibacillaceae</taxon>
        <taxon>Brevibacillus</taxon>
    </lineage>
</organism>
<dbReference type="PROSITE" id="PS50943">
    <property type="entry name" value="HTH_CROC1"/>
    <property type="match status" value="1"/>
</dbReference>
<name>A0AA48M5I2_9BACL</name>
<dbReference type="RefSeq" id="WP_171563896.1">
    <property type="nucleotide sequence ID" value="NZ_JAUSVZ010000008.1"/>
</dbReference>
<proteinExistence type="predicted"/>
<evidence type="ECO:0000313" key="3">
    <source>
        <dbReference type="Proteomes" id="UP001189619"/>
    </source>
</evidence>
<dbReference type="GO" id="GO:0003677">
    <property type="term" value="F:DNA binding"/>
    <property type="evidence" value="ECO:0007669"/>
    <property type="project" value="InterPro"/>
</dbReference>
<dbReference type="SMART" id="SM00530">
    <property type="entry name" value="HTH_XRE"/>
    <property type="match status" value="1"/>
</dbReference>
<dbReference type="Gene3D" id="1.10.260.40">
    <property type="entry name" value="lambda repressor-like DNA-binding domains"/>
    <property type="match status" value="1"/>
</dbReference>
<dbReference type="InterPro" id="IPR019734">
    <property type="entry name" value="TPR_rpt"/>
</dbReference>
<dbReference type="Proteomes" id="UP001189619">
    <property type="component" value="Chromosome"/>
</dbReference>
<accession>A0AA48M5I2</accession>